<dbReference type="PANTHER" id="PTHR19918:SF52">
    <property type="entry name" value="PROTEIN CORTEX"/>
    <property type="match status" value="1"/>
</dbReference>
<dbReference type="GO" id="GO:1990757">
    <property type="term" value="F:ubiquitin ligase activator activity"/>
    <property type="evidence" value="ECO:0007669"/>
    <property type="project" value="TreeGrafter"/>
</dbReference>
<dbReference type="eggNOG" id="KOG0305">
    <property type="taxonomic scope" value="Eukaryota"/>
</dbReference>
<evidence type="ECO:0000256" key="2">
    <source>
        <dbReference type="ARBA" id="ARBA00022737"/>
    </source>
</evidence>
<dbReference type="InterPro" id="IPR015943">
    <property type="entry name" value="WD40/YVTN_repeat-like_dom_sf"/>
</dbReference>
<feature type="repeat" description="WD" evidence="3">
    <location>
        <begin position="431"/>
        <end position="460"/>
    </location>
</feature>
<evidence type="ECO:0000313" key="5">
    <source>
        <dbReference type="Proteomes" id="UP000001070"/>
    </source>
</evidence>
<dbReference type="GO" id="GO:1905786">
    <property type="term" value="P:positive regulation of anaphase-promoting complex-dependent catabolic process"/>
    <property type="evidence" value="ECO:0007669"/>
    <property type="project" value="TreeGrafter"/>
</dbReference>
<evidence type="ECO:0000313" key="4">
    <source>
        <dbReference type="EMBL" id="EDV98901.1"/>
    </source>
</evidence>
<reference evidence="4 5" key="1">
    <citation type="journal article" date="2007" name="Nature">
        <title>Evolution of genes and genomes on the Drosophila phylogeny.</title>
        <authorList>
            <consortium name="Drosophila 12 Genomes Consortium"/>
            <person name="Clark A.G."/>
            <person name="Eisen M.B."/>
            <person name="Smith D.R."/>
            <person name="Bergman C.M."/>
            <person name="Oliver B."/>
            <person name="Markow T.A."/>
            <person name="Kaufman T.C."/>
            <person name="Kellis M."/>
            <person name="Gelbart W."/>
            <person name="Iyer V.N."/>
            <person name="Pollard D.A."/>
            <person name="Sackton T.B."/>
            <person name="Larracuente A.M."/>
            <person name="Singh N.D."/>
            <person name="Abad J.P."/>
            <person name="Abt D.N."/>
            <person name="Adryan B."/>
            <person name="Aguade M."/>
            <person name="Akashi H."/>
            <person name="Anderson W.W."/>
            <person name="Aquadro C.F."/>
            <person name="Ardell D.H."/>
            <person name="Arguello R."/>
            <person name="Artieri C.G."/>
            <person name="Barbash D.A."/>
            <person name="Barker D."/>
            <person name="Barsanti P."/>
            <person name="Batterham P."/>
            <person name="Batzoglou S."/>
            <person name="Begun D."/>
            <person name="Bhutkar A."/>
            <person name="Blanco E."/>
            <person name="Bosak S.A."/>
            <person name="Bradley R.K."/>
            <person name="Brand A.D."/>
            <person name="Brent M.R."/>
            <person name="Brooks A.N."/>
            <person name="Brown R.H."/>
            <person name="Butlin R.K."/>
            <person name="Caggese C."/>
            <person name="Calvi B.R."/>
            <person name="Bernardo de Carvalho A."/>
            <person name="Caspi A."/>
            <person name="Castrezana S."/>
            <person name="Celniker S.E."/>
            <person name="Chang J.L."/>
            <person name="Chapple C."/>
            <person name="Chatterji S."/>
            <person name="Chinwalla A."/>
            <person name="Civetta A."/>
            <person name="Clifton S.W."/>
            <person name="Comeron J.M."/>
            <person name="Costello J.C."/>
            <person name="Coyne J.A."/>
            <person name="Daub J."/>
            <person name="David R.G."/>
            <person name="Delcher A.L."/>
            <person name="Delehaunty K."/>
            <person name="Do C.B."/>
            <person name="Ebling H."/>
            <person name="Edwards K."/>
            <person name="Eickbush T."/>
            <person name="Evans J.D."/>
            <person name="Filipski A."/>
            <person name="Findeiss S."/>
            <person name="Freyhult E."/>
            <person name="Fulton L."/>
            <person name="Fulton R."/>
            <person name="Garcia A.C."/>
            <person name="Gardiner A."/>
            <person name="Garfield D.A."/>
            <person name="Garvin B.E."/>
            <person name="Gibson G."/>
            <person name="Gilbert D."/>
            <person name="Gnerre S."/>
            <person name="Godfrey J."/>
            <person name="Good R."/>
            <person name="Gotea V."/>
            <person name="Gravely B."/>
            <person name="Greenberg A.J."/>
            <person name="Griffiths-Jones S."/>
            <person name="Gross S."/>
            <person name="Guigo R."/>
            <person name="Gustafson E.A."/>
            <person name="Haerty W."/>
            <person name="Hahn M.W."/>
            <person name="Halligan D.L."/>
            <person name="Halpern A.L."/>
            <person name="Halter G.M."/>
            <person name="Han M.V."/>
            <person name="Heger A."/>
            <person name="Hillier L."/>
            <person name="Hinrichs A.S."/>
            <person name="Holmes I."/>
            <person name="Hoskins R.A."/>
            <person name="Hubisz M.J."/>
            <person name="Hultmark D."/>
            <person name="Huntley M.A."/>
            <person name="Jaffe D.B."/>
            <person name="Jagadeeshan S."/>
            <person name="Jeck W.R."/>
            <person name="Johnson J."/>
            <person name="Jones C.D."/>
            <person name="Jordan W.C."/>
            <person name="Karpen G.H."/>
            <person name="Kataoka E."/>
            <person name="Keightley P.D."/>
            <person name="Kheradpour P."/>
            <person name="Kirkness E.F."/>
            <person name="Koerich L.B."/>
            <person name="Kristiansen K."/>
            <person name="Kudrna D."/>
            <person name="Kulathinal R.J."/>
            <person name="Kumar S."/>
            <person name="Kwok R."/>
            <person name="Lander E."/>
            <person name="Langley C.H."/>
            <person name="Lapoint R."/>
            <person name="Lazzaro B.P."/>
            <person name="Lee S.J."/>
            <person name="Levesque L."/>
            <person name="Li R."/>
            <person name="Lin C.F."/>
            <person name="Lin M.F."/>
            <person name="Lindblad-Toh K."/>
            <person name="Llopart A."/>
            <person name="Long M."/>
            <person name="Low L."/>
            <person name="Lozovsky E."/>
            <person name="Lu J."/>
            <person name="Luo M."/>
            <person name="Machado C.A."/>
            <person name="Makalowski W."/>
            <person name="Marzo M."/>
            <person name="Matsuda M."/>
            <person name="Matzkin L."/>
            <person name="McAllister B."/>
            <person name="McBride C.S."/>
            <person name="McKernan B."/>
            <person name="McKernan K."/>
            <person name="Mendez-Lago M."/>
            <person name="Minx P."/>
            <person name="Mollenhauer M.U."/>
            <person name="Montooth K."/>
            <person name="Mount S.M."/>
            <person name="Mu X."/>
            <person name="Myers E."/>
            <person name="Negre B."/>
            <person name="Newfeld S."/>
            <person name="Nielsen R."/>
            <person name="Noor M.A."/>
            <person name="O'Grady P."/>
            <person name="Pachter L."/>
            <person name="Papaceit M."/>
            <person name="Parisi M.J."/>
            <person name="Parisi M."/>
            <person name="Parts L."/>
            <person name="Pedersen J.S."/>
            <person name="Pesole G."/>
            <person name="Phillippy A.M."/>
            <person name="Ponting C.P."/>
            <person name="Pop M."/>
            <person name="Porcelli D."/>
            <person name="Powell J.R."/>
            <person name="Prohaska S."/>
            <person name="Pruitt K."/>
            <person name="Puig M."/>
            <person name="Quesneville H."/>
            <person name="Ram K.R."/>
            <person name="Rand D."/>
            <person name="Rasmussen M.D."/>
            <person name="Reed L.K."/>
            <person name="Reenan R."/>
            <person name="Reily A."/>
            <person name="Remington K.A."/>
            <person name="Rieger T.T."/>
            <person name="Ritchie M.G."/>
            <person name="Robin C."/>
            <person name="Rogers Y.H."/>
            <person name="Rohde C."/>
            <person name="Rozas J."/>
            <person name="Rubenfield M.J."/>
            <person name="Ruiz A."/>
            <person name="Russo S."/>
            <person name="Salzberg S.L."/>
            <person name="Sanchez-Gracia A."/>
            <person name="Saranga D.J."/>
            <person name="Sato H."/>
            <person name="Schaeffer S.W."/>
            <person name="Schatz M.C."/>
            <person name="Schlenke T."/>
            <person name="Schwartz R."/>
            <person name="Segarra C."/>
            <person name="Singh R.S."/>
            <person name="Sirot L."/>
            <person name="Sirota M."/>
            <person name="Sisneros N.B."/>
            <person name="Smith C.D."/>
            <person name="Smith T.F."/>
            <person name="Spieth J."/>
            <person name="Stage D.E."/>
            <person name="Stark A."/>
            <person name="Stephan W."/>
            <person name="Strausberg R.L."/>
            <person name="Strempel S."/>
            <person name="Sturgill D."/>
            <person name="Sutton G."/>
            <person name="Sutton G.G."/>
            <person name="Tao W."/>
            <person name="Teichmann S."/>
            <person name="Tobari Y.N."/>
            <person name="Tomimura Y."/>
            <person name="Tsolas J.M."/>
            <person name="Valente V.L."/>
            <person name="Venter E."/>
            <person name="Venter J.C."/>
            <person name="Vicario S."/>
            <person name="Vieira F.G."/>
            <person name="Vilella A.J."/>
            <person name="Villasante A."/>
            <person name="Walenz B."/>
            <person name="Wang J."/>
            <person name="Wasserman M."/>
            <person name="Watts T."/>
            <person name="Wilson D."/>
            <person name="Wilson R.K."/>
            <person name="Wing R.A."/>
            <person name="Wolfner M.F."/>
            <person name="Wong A."/>
            <person name="Wong G.K."/>
            <person name="Wu C.I."/>
            <person name="Wu G."/>
            <person name="Yamamoto D."/>
            <person name="Yang H.P."/>
            <person name="Yang S.P."/>
            <person name="Yorke J.A."/>
            <person name="Yoshida K."/>
            <person name="Zdobnov E."/>
            <person name="Zhang P."/>
            <person name="Zhang Y."/>
            <person name="Zimin A.V."/>
            <person name="Baldwin J."/>
            <person name="Abdouelleil A."/>
            <person name="Abdulkadir J."/>
            <person name="Abebe A."/>
            <person name="Abera B."/>
            <person name="Abreu J."/>
            <person name="Acer S.C."/>
            <person name="Aftuck L."/>
            <person name="Alexander A."/>
            <person name="An P."/>
            <person name="Anderson E."/>
            <person name="Anderson S."/>
            <person name="Arachi H."/>
            <person name="Azer M."/>
            <person name="Bachantsang P."/>
            <person name="Barry A."/>
            <person name="Bayul T."/>
            <person name="Berlin A."/>
            <person name="Bessette D."/>
            <person name="Bloom T."/>
            <person name="Blye J."/>
            <person name="Boguslavskiy L."/>
            <person name="Bonnet C."/>
            <person name="Boukhgalter B."/>
            <person name="Bourzgui I."/>
            <person name="Brown A."/>
            <person name="Cahill P."/>
            <person name="Channer S."/>
            <person name="Cheshatsang Y."/>
            <person name="Chuda L."/>
            <person name="Citroen M."/>
            <person name="Collymore A."/>
            <person name="Cooke P."/>
            <person name="Costello M."/>
            <person name="D'Aco K."/>
            <person name="Daza R."/>
            <person name="De Haan G."/>
            <person name="DeGray S."/>
            <person name="DeMaso C."/>
            <person name="Dhargay N."/>
            <person name="Dooley K."/>
            <person name="Dooley E."/>
            <person name="Doricent M."/>
            <person name="Dorje P."/>
            <person name="Dorjee K."/>
            <person name="Dupes A."/>
            <person name="Elong R."/>
            <person name="Falk J."/>
            <person name="Farina A."/>
            <person name="Faro S."/>
            <person name="Ferguson D."/>
            <person name="Fisher S."/>
            <person name="Foley C.D."/>
            <person name="Franke A."/>
            <person name="Friedrich D."/>
            <person name="Gadbois L."/>
            <person name="Gearin G."/>
            <person name="Gearin C.R."/>
            <person name="Giannoukos G."/>
            <person name="Goode T."/>
            <person name="Graham J."/>
            <person name="Grandbois E."/>
            <person name="Grewal S."/>
            <person name="Gyaltsen K."/>
            <person name="Hafez N."/>
            <person name="Hagos B."/>
            <person name="Hall J."/>
            <person name="Henson C."/>
            <person name="Hollinger A."/>
            <person name="Honan T."/>
            <person name="Huard M.D."/>
            <person name="Hughes L."/>
            <person name="Hurhula B."/>
            <person name="Husby M.E."/>
            <person name="Kamat A."/>
            <person name="Kanga B."/>
            <person name="Kashin S."/>
            <person name="Khazanovich D."/>
            <person name="Kisner P."/>
            <person name="Lance K."/>
            <person name="Lara M."/>
            <person name="Lee W."/>
            <person name="Lennon N."/>
            <person name="Letendre F."/>
            <person name="LeVine R."/>
            <person name="Lipovsky A."/>
            <person name="Liu X."/>
            <person name="Liu J."/>
            <person name="Liu S."/>
            <person name="Lokyitsang T."/>
            <person name="Lokyitsang Y."/>
            <person name="Lubonja R."/>
            <person name="Lui A."/>
            <person name="MacDonald P."/>
            <person name="Magnisalis V."/>
            <person name="Maru K."/>
            <person name="Matthews C."/>
            <person name="McCusker W."/>
            <person name="McDonough S."/>
            <person name="Mehta T."/>
            <person name="Meldrim J."/>
            <person name="Meneus L."/>
            <person name="Mihai O."/>
            <person name="Mihalev A."/>
            <person name="Mihova T."/>
            <person name="Mittelman R."/>
            <person name="Mlenga V."/>
            <person name="Montmayeur A."/>
            <person name="Mulrain L."/>
            <person name="Navidi A."/>
            <person name="Naylor J."/>
            <person name="Negash T."/>
            <person name="Nguyen T."/>
            <person name="Nguyen N."/>
            <person name="Nicol R."/>
            <person name="Norbu C."/>
            <person name="Norbu N."/>
            <person name="Novod N."/>
            <person name="O'Neill B."/>
            <person name="Osman S."/>
            <person name="Markiewicz E."/>
            <person name="Oyono O.L."/>
            <person name="Patti C."/>
            <person name="Phunkhang P."/>
            <person name="Pierre F."/>
            <person name="Priest M."/>
            <person name="Raghuraman S."/>
            <person name="Rege F."/>
            <person name="Reyes R."/>
            <person name="Rise C."/>
            <person name="Rogov P."/>
            <person name="Ross K."/>
            <person name="Ryan E."/>
            <person name="Settipalli S."/>
            <person name="Shea T."/>
            <person name="Sherpa N."/>
            <person name="Shi L."/>
            <person name="Shih D."/>
            <person name="Sparrow T."/>
            <person name="Spaulding J."/>
            <person name="Stalker J."/>
            <person name="Stange-Thomann N."/>
            <person name="Stavropoulos S."/>
            <person name="Stone C."/>
            <person name="Strader C."/>
            <person name="Tesfaye S."/>
            <person name="Thomson T."/>
            <person name="Thoulutsang Y."/>
            <person name="Thoulutsang D."/>
            <person name="Topham K."/>
            <person name="Topping I."/>
            <person name="Tsamla T."/>
            <person name="Vassiliev H."/>
            <person name="Vo A."/>
            <person name="Wangchuk T."/>
            <person name="Wangdi T."/>
            <person name="Weiand M."/>
            <person name="Wilkinson J."/>
            <person name="Wilson A."/>
            <person name="Yadav S."/>
            <person name="Young G."/>
            <person name="Yu Q."/>
            <person name="Zembek L."/>
            <person name="Zhong D."/>
            <person name="Zimmer A."/>
            <person name="Zwirko Z."/>
            <person name="Jaffe D.B."/>
            <person name="Alvarez P."/>
            <person name="Brockman W."/>
            <person name="Butler J."/>
            <person name="Chin C."/>
            <person name="Gnerre S."/>
            <person name="Grabherr M."/>
            <person name="Kleber M."/>
            <person name="Mauceli E."/>
            <person name="MacCallum I."/>
        </authorList>
    </citation>
    <scope>NUCLEOTIDE SEQUENCE [LARGE SCALE GENOMIC DNA]</scope>
    <source>
        <strain evidence="5">Tucson 15287-2541.00</strain>
    </source>
</reference>
<dbReference type="OMA" id="NEMPELC"/>
<dbReference type="Gene3D" id="2.130.10.10">
    <property type="entry name" value="YVTN repeat-like/Quinoprotein amine dehydrogenase"/>
    <property type="match status" value="1"/>
</dbReference>
<dbReference type="FunCoup" id="B4JPS1">
    <property type="interactions" value="67"/>
</dbReference>
<evidence type="ECO:0000256" key="3">
    <source>
        <dbReference type="PROSITE-ProRule" id="PRU00221"/>
    </source>
</evidence>
<dbReference type="InterPro" id="IPR001680">
    <property type="entry name" value="WD40_rpt"/>
</dbReference>
<gene>
    <name evidence="4" type="primary">Dgri\GH13572</name>
    <name evidence="4" type="ORF">Dgri_GH13572</name>
</gene>
<dbReference type="PROSITE" id="PS50082">
    <property type="entry name" value="WD_REPEATS_2"/>
    <property type="match status" value="2"/>
</dbReference>
<dbReference type="HOGENOM" id="CLU_039771_0_0_1"/>
<dbReference type="InterPro" id="IPR033010">
    <property type="entry name" value="Cdc20/Fizzy"/>
</dbReference>
<dbReference type="PANTHER" id="PTHR19918">
    <property type="entry name" value="CELL DIVISION CYCLE 20 CDC20 FIZZY -RELATED"/>
    <property type="match status" value="1"/>
</dbReference>
<organism evidence="5">
    <name type="scientific">Drosophila grimshawi</name>
    <name type="common">Hawaiian fruit fly</name>
    <name type="synonym">Idiomyia grimshawi</name>
    <dbReference type="NCBI Taxonomy" id="7222"/>
    <lineage>
        <taxon>Eukaryota</taxon>
        <taxon>Metazoa</taxon>
        <taxon>Ecdysozoa</taxon>
        <taxon>Arthropoda</taxon>
        <taxon>Hexapoda</taxon>
        <taxon>Insecta</taxon>
        <taxon>Pterygota</taxon>
        <taxon>Neoptera</taxon>
        <taxon>Endopterygota</taxon>
        <taxon>Diptera</taxon>
        <taxon>Brachycera</taxon>
        <taxon>Muscomorpha</taxon>
        <taxon>Ephydroidea</taxon>
        <taxon>Drosophilidae</taxon>
        <taxon>Drosophila</taxon>
        <taxon>Hawaiian Drosophila</taxon>
    </lineage>
</organism>
<dbReference type="AlphaFoldDB" id="B4JPS1"/>
<protein>
    <submittedName>
        <fullName evidence="4">GH13572</fullName>
    </submittedName>
</protein>
<keyword evidence="1 3" id="KW-0853">WD repeat</keyword>
<dbReference type="InterPro" id="IPR036322">
    <property type="entry name" value="WD40_repeat_dom_sf"/>
</dbReference>
<accession>B4JPS1</accession>
<dbReference type="SMART" id="SM00320">
    <property type="entry name" value="WD40"/>
    <property type="match status" value="3"/>
</dbReference>
<dbReference type="SUPFAM" id="SSF50978">
    <property type="entry name" value="WD40 repeat-like"/>
    <property type="match status" value="1"/>
</dbReference>
<dbReference type="OrthoDB" id="10263272at2759"/>
<feature type="repeat" description="WD" evidence="3">
    <location>
        <begin position="283"/>
        <end position="324"/>
    </location>
</feature>
<dbReference type="EMBL" id="CH916372">
    <property type="protein sequence ID" value="EDV98901.1"/>
    <property type="molecule type" value="Genomic_DNA"/>
</dbReference>
<dbReference type="GO" id="GO:0031145">
    <property type="term" value="P:anaphase-promoting complex-dependent catabolic process"/>
    <property type="evidence" value="ECO:0007669"/>
    <property type="project" value="TreeGrafter"/>
</dbReference>
<keyword evidence="2" id="KW-0677">Repeat</keyword>
<dbReference type="Pfam" id="PF00400">
    <property type="entry name" value="WD40"/>
    <property type="match status" value="2"/>
</dbReference>
<proteinExistence type="predicted"/>
<dbReference type="GO" id="GO:0010997">
    <property type="term" value="F:anaphase-promoting complex binding"/>
    <property type="evidence" value="ECO:0007669"/>
    <property type="project" value="InterPro"/>
</dbReference>
<name>B4JPS1_DROGR</name>
<dbReference type="GO" id="GO:0005680">
    <property type="term" value="C:anaphase-promoting complex"/>
    <property type="evidence" value="ECO:0007669"/>
    <property type="project" value="TreeGrafter"/>
</dbReference>
<dbReference type="SMR" id="B4JPS1"/>
<evidence type="ECO:0000256" key="1">
    <source>
        <dbReference type="ARBA" id="ARBA00022574"/>
    </source>
</evidence>
<keyword evidence="5" id="KW-1185">Reference proteome</keyword>
<sequence length="482" mass="55558">MDICESLSKNCLMDKKCVRSYVKGRRVEHENEVFKSKRNTRSQFTYADRFIPKRFKPENIDYNLKFVGRRKEMDILKMNLTQSCSYWSHSSFAFALNNAFNMQEFRLLQFNDMQGQQCFGQRPHGQNTPDDGDWPCHPRTRPIAYPTATNEMPGLWSSFDLNMMDWSKNGQMAISFGENLIISRNEDNISMVFSVENTNSLKYSPSGRYLAIGCMVSQFPVLELWKLLPPNEFLVADGKYLPRSFGSICCIEWSKSNEDILCGTKCGIIVVVELSWMTTEHVLRKHKYQINCMRFSPTGRYLATSDVQGHIFIYDGRNYKVILRLGAKAGGSVFDWHPWSDNELAISEKLPSSIYIFHVQRREIVAFYQRGDEKILIKSLNFSKITGELLVNTYRQDENGCPCTEILVLSSLNRVVDILGYQDRGALFMMWSPDGRSLAAAGHDESFSVWDFYPADKTNAEIIKDFLDKADRSVLELYGPFK</sequence>
<dbReference type="Proteomes" id="UP000001070">
    <property type="component" value="Unassembled WGS sequence"/>
</dbReference>
<dbReference type="STRING" id="7222.B4JPS1"/>
<dbReference type="InParanoid" id="B4JPS1"/>
<dbReference type="PhylomeDB" id="B4JPS1"/>